<dbReference type="InterPro" id="IPR009057">
    <property type="entry name" value="Homeodomain-like_sf"/>
</dbReference>
<evidence type="ECO:0000256" key="1">
    <source>
        <dbReference type="ARBA" id="ARBA00023015"/>
    </source>
</evidence>
<dbReference type="Gene3D" id="1.10.10.60">
    <property type="entry name" value="Homeodomain-like"/>
    <property type="match status" value="1"/>
</dbReference>
<dbReference type="PANTHER" id="PTHR43130">
    <property type="entry name" value="ARAC-FAMILY TRANSCRIPTIONAL REGULATOR"/>
    <property type="match status" value="1"/>
</dbReference>
<feature type="domain" description="HTH araC/xylS-type" evidence="3">
    <location>
        <begin position="219"/>
        <end position="317"/>
    </location>
</feature>
<dbReference type="GO" id="GO:0003700">
    <property type="term" value="F:DNA-binding transcription factor activity"/>
    <property type="evidence" value="ECO:0007669"/>
    <property type="project" value="InterPro"/>
</dbReference>
<sequence length="322" mass="35533">MTPRHLYFILTPRFALLDFAGPAEAFRIANGFGARFVTHIAAPVVSLQCSIGLRHDGLSPLPEPLSCENSLVILTGTTCSAIDYQQPEAQQVVDWLKRVVTPEHCLATVCSATQLAARAGLLDGRVCTTHHSVVDRLRMLAPTAKVLEDRVFVEDGPIATAAGITAGIDLALYLIERHAGAAIAQQTAREMVVYMRRSGQDPQLSPYLAHRNHLHPVIHKAQDLISQDPAHPWQLESLAKAVNVSARNLTRLFKEHTGVTVNDYQLSIRLAHARSLLESTRQPIERVAELAGFGSARDFRRAWSRLHPESPLMYRRSLDGAK</sequence>
<gene>
    <name evidence="4" type="ORF">HNQ59_001398</name>
</gene>
<dbReference type="Gene3D" id="3.40.50.880">
    <property type="match status" value="1"/>
</dbReference>
<dbReference type="InterPro" id="IPR052158">
    <property type="entry name" value="INH-QAR"/>
</dbReference>
<evidence type="ECO:0000259" key="3">
    <source>
        <dbReference type="PROSITE" id="PS01124"/>
    </source>
</evidence>
<name>A0A840MPK8_9PROT</name>
<dbReference type="RefSeq" id="WP_184036912.1">
    <property type="nucleotide sequence ID" value="NZ_JACHHY010000007.1"/>
</dbReference>
<evidence type="ECO:0000313" key="5">
    <source>
        <dbReference type="Proteomes" id="UP000575898"/>
    </source>
</evidence>
<dbReference type="SUPFAM" id="SSF52317">
    <property type="entry name" value="Class I glutamine amidotransferase-like"/>
    <property type="match status" value="1"/>
</dbReference>
<dbReference type="SMART" id="SM00342">
    <property type="entry name" value="HTH_ARAC"/>
    <property type="match status" value="1"/>
</dbReference>
<dbReference type="Proteomes" id="UP000575898">
    <property type="component" value="Unassembled WGS sequence"/>
</dbReference>
<accession>A0A840MPK8</accession>
<dbReference type="Pfam" id="PF01965">
    <property type="entry name" value="DJ-1_PfpI"/>
    <property type="match status" value="1"/>
</dbReference>
<organism evidence="4 5">
    <name type="scientific">Chitinivorax tropicus</name>
    <dbReference type="NCBI Taxonomy" id="714531"/>
    <lineage>
        <taxon>Bacteria</taxon>
        <taxon>Pseudomonadati</taxon>
        <taxon>Pseudomonadota</taxon>
        <taxon>Betaproteobacteria</taxon>
        <taxon>Chitinivorax</taxon>
    </lineage>
</organism>
<keyword evidence="5" id="KW-1185">Reference proteome</keyword>
<keyword evidence="1" id="KW-0805">Transcription regulation</keyword>
<dbReference type="AlphaFoldDB" id="A0A840MPK8"/>
<dbReference type="Pfam" id="PF12833">
    <property type="entry name" value="HTH_18"/>
    <property type="match status" value="1"/>
</dbReference>
<protein>
    <submittedName>
        <fullName evidence="4">Transcriptional regulator GlxA family with amidase domain</fullName>
    </submittedName>
</protein>
<dbReference type="InterPro" id="IPR002818">
    <property type="entry name" value="DJ-1/PfpI"/>
</dbReference>
<dbReference type="PANTHER" id="PTHR43130:SF3">
    <property type="entry name" value="HTH-TYPE TRANSCRIPTIONAL REGULATOR RV1931C"/>
    <property type="match status" value="1"/>
</dbReference>
<proteinExistence type="predicted"/>
<dbReference type="CDD" id="cd03137">
    <property type="entry name" value="GATase1_AraC_1"/>
    <property type="match status" value="1"/>
</dbReference>
<keyword evidence="2" id="KW-0804">Transcription</keyword>
<evidence type="ECO:0000256" key="2">
    <source>
        <dbReference type="ARBA" id="ARBA00023163"/>
    </source>
</evidence>
<dbReference type="PROSITE" id="PS01124">
    <property type="entry name" value="HTH_ARAC_FAMILY_2"/>
    <property type="match status" value="1"/>
</dbReference>
<comment type="caution">
    <text evidence="4">The sequence shown here is derived from an EMBL/GenBank/DDBJ whole genome shotgun (WGS) entry which is preliminary data.</text>
</comment>
<dbReference type="SUPFAM" id="SSF46689">
    <property type="entry name" value="Homeodomain-like"/>
    <property type="match status" value="2"/>
</dbReference>
<evidence type="ECO:0000313" key="4">
    <source>
        <dbReference type="EMBL" id="MBB5018113.1"/>
    </source>
</evidence>
<dbReference type="InterPro" id="IPR018060">
    <property type="entry name" value="HTH_AraC"/>
</dbReference>
<reference evidence="4 5" key="1">
    <citation type="submission" date="2020-08" db="EMBL/GenBank/DDBJ databases">
        <title>Genomic Encyclopedia of Type Strains, Phase IV (KMG-IV): sequencing the most valuable type-strain genomes for metagenomic binning, comparative biology and taxonomic classification.</title>
        <authorList>
            <person name="Goeker M."/>
        </authorList>
    </citation>
    <scope>NUCLEOTIDE SEQUENCE [LARGE SCALE GENOMIC DNA]</scope>
    <source>
        <strain evidence="4 5">DSM 27165</strain>
    </source>
</reference>
<dbReference type="GO" id="GO:0043565">
    <property type="term" value="F:sequence-specific DNA binding"/>
    <property type="evidence" value="ECO:0007669"/>
    <property type="project" value="InterPro"/>
</dbReference>
<dbReference type="InterPro" id="IPR029062">
    <property type="entry name" value="Class_I_gatase-like"/>
</dbReference>
<dbReference type="EMBL" id="JACHHY010000007">
    <property type="protein sequence ID" value="MBB5018113.1"/>
    <property type="molecule type" value="Genomic_DNA"/>
</dbReference>